<reference evidence="2 3" key="1">
    <citation type="submission" date="2019-02" db="EMBL/GenBank/DDBJ databases">
        <title>Closed genome of Sporomusa termitida DSM 4440.</title>
        <authorList>
            <person name="Poehlein A."/>
            <person name="Daniel R."/>
        </authorList>
    </citation>
    <scope>NUCLEOTIDE SEQUENCE [LARGE SCALE GENOMIC DNA]</scope>
    <source>
        <strain evidence="2 3">DSM 4440</strain>
    </source>
</reference>
<organism evidence="2 3">
    <name type="scientific">Sporomusa termitida</name>
    <dbReference type="NCBI Taxonomy" id="2377"/>
    <lineage>
        <taxon>Bacteria</taxon>
        <taxon>Bacillati</taxon>
        <taxon>Bacillota</taxon>
        <taxon>Negativicutes</taxon>
        <taxon>Selenomonadales</taxon>
        <taxon>Sporomusaceae</taxon>
        <taxon>Sporomusa</taxon>
    </lineage>
</organism>
<dbReference type="AlphaFoldDB" id="A0A517DVH8"/>
<dbReference type="KEGG" id="sted:SPTER_27490"/>
<proteinExistence type="predicted"/>
<feature type="compositionally biased region" description="Basic residues" evidence="1">
    <location>
        <begin position="71"/>
        <end position="84"/>
    </location>
</feature>
<accession>A0A517DVH8</accession>
<evidence type="ECO:0000313" key="3">
    <source>
        <dbReference type="Proteomes" id="UP000320776"/>
    </source>
</evidence>
<feature type="region of interest" description="Disordered" evidence="1">
    <location>
        <begin position="58"/>
        <end position="84"/>
    </location>
</feature>
<sequence>MTEVLKNPVIMRVFPLFPPVTFVPDVCPLCDRIVTNEDMGGQAMNMLPIRSEWKRRIKRAERQKREQKAAGKAKGKAKKQTIEK</sequence>
<evidence type="ECO:0000256" key="1">
    <source>
        <dbReference type="SAM" id="MobiDB-lite"/>
    </source>
</evidence>
<keyword evidence="3" id="KW-1185">Reference proteome</keyword>
<dbReference type="Proteomes" id="UP000320776">
    <property type="component" value="Chromosome"/>
</dbReference>
<gene>
    <name evidence="2" type="ORF">SPTER_27490</name>
</gene>
<protein>
    <submittedName>
        <fullName evidence="2">Uncharacterized protein</fullName>
    </submittedName>
</protein>
<name>A0A517DVH8_9FIRM</name>
<dbReference type="EMBL" id="CP036259">
    <property type="protein sequence ID" value="QDR81370.1"/>
    <property type="molecule type" value="Genomic_DNA"/>
</dbReference>
<evidence type="ECO:0000313" key="2">
    <source>
        <dbReference type="EMBL" id="QDR81370.1"/>
    </source>
</evidence>